<evidence type="ECO:0000313" key="6">
    <source>
        <dbReference type="EMBL" id="KIK16330.1"/>
    </source>
</evidence>
<evidence type="ECO:0000256" key="2">
    <source>
        <dbReference type="ARBA" id="ARBA00022771"/>
    </source>
</evidence>
<evidence type="ECO:0000256" key="4">
    <source>
        <dbReference type="PROSITE-ProRule" id="PRU00042"/>
    </source>
</evidence>
<dbReference type="EMBL" id="KN833861">
    <property type="protein sequence ID" value="KIK16330.1"/>
    <property type="molecule type" value="Genomic_DNA"/>
</dbReference>
<dbReference type="AlphaFoldDB" id="A0A0C9XV59"/>
<feature type="non-terminal residue" evidence="6">
    <location>
        <position position="1"/>
    </location>
</feature>
<name>A0A0C9XV59_9AGAM</name>
<dbReference type="Proteomes" id="UP000054018">
    <property type="component" value="Unassembled WGS sequence"/>
</dbReference>
<evidence type="ECO:0000259" key="5">
    <source>
        <dbReference type="PROSITE" id="PS50157"/>
    </source>
</evidence>
<dbReference type="InterPro" id="IPR013087">
    <property type="entry name" value="Znf_C2H2_type"/>
</dbReference>
<evidence type="ECO:0000256" key="3">
    <source>
        <dbReference type="ARBA" id="ARBA00022833"/>
    </source>
</evidence>
<dbReference type="SUPFAM" id="SSF57667">
    <property type="entry name" value="beta-beta-alpha zinc fingers"/>
    <property type="match status" value="1"/>
</dbReference>
<proteinExistence type="predicted"/>
<feature type="non-terminal residue" evidence="6">
    <location>
        <position position="92"/>
    </location>
</feature>
<keyword evidence="7" id="KW-1185">Reference proteome</keyword>
<dbReference type="GO" id="GO:0000981">
    <property type="term" value="F:DNA-binding transcription factor activity, RNA polymerase II-specific"/>
    <property type="evidence" value="ECO:0007669"/>
    <property type="project" value="TreeGrafter"/>
</dbReference>
<dbReference type="GO" id="GO:0000978">
    <property type="term" value="F:RNA polymerase II cis-regulatory region sequence-specific DNA binding"/>
    <property type="evidence" value="ECO:0007669"/>
    <property type="project" value="TreeGrafter"/>
</dbReference>
<dbReference type="PANTHER" id="PTHR23235:SF132">
    <property type="entry name" value="KRUEPPEL-LIKE FACTOR 9"/>
    <property type="match status" value="1"/>
</dbReference>
<evidence type="ECO:0000256" key="1">
    <source>
        <dbReference type="ARBA" id="ARBA00022723"/>
    </source>
</evidence>
<keyword evidence="1" id="KW-0479">Metal-binding</keyword>
<dbReference type="PANTHER" id="PTHR23235">
    <property type="entry name" value="KRUEPPEL-LIKE TRANSCRIPTION FACTOR"/>
    <property type="match status" value="1"/>
</dbReference>
<accession>A0A0C9XV59</accession>
<dbReference type="GO" id="GO:0008270">
    <property type="term" value="F:zinc ion binding"/>
    <property type="evidence" value="ECO:0007669"/>
    <property type="project" value="UniProtKB-KW"/>
</dbReference>
<evidence type="ECO:0000313" key="7">
    <source>
        <dbReference type="Proteomes" id="UP000054018"/>
    </source>
</evidence>
<dbReference type="Gene3D" id="3.30.160.60">
    <property type="entry name" value="Classic Zinc Finger"/>
    <property type="match status" value="1"/>
</dbReference>
<dbReference type="OrthoDB" id="8922241at2759"/>
<dbReference type="InterPro" id="IPR036236">
    <property type="entry name" value="Znf_C2H2_sf"/>
</dbReference>
<dbReference type="HOGENOM" id="CLU_126337_2_1_1"/>
<keyword evidence="2 4" id="KW-0863">Zinc-finger</keyword>
<gene>
    <name evidence="6" type="ORF">PISMIDRAFT_44162</name>
</gene>
<sequence length="92" mass="10899">HPCRWVTDNAPCPYSVSRSRLGIESHLRAYHQVSDDGRPVVCRWEGCAKRRPLKRENLARHLLTHVNVKWECPECKKLFARSDSVQRHRRRV</sequence>
<dbReference type="PROSITE" id="PS50157">
    <property type="entry name" value="ZINC_FINGER_C2H2_2"/>
    <property type="match status" value="1"/>
</dbReference>
<dbReference type="STRING" id="765257.A0A0C9XV59"/>
<protein>
    <recommendedName>
        <fullName evidence="5">C2H2-type domain-containing protein</fullName>
    </recommendedName>
</protein>
<feature type="domain" description="C2H2-type" evidence="5">
    <location>
        <begin position="70"/>
        <end position="92"/>
    </location>
</feature>
<keyword evidence="3" id="KW-0862">Zinc</keyword>
<reference evidence="6 7" key="1">
    <citation type="submission" date="2014-04" db="EMBL/GenBank/DDBJ databases">
        <authorList>
            <consortium name="DOE Joint Genome Institute"/>
            <person name="Kuo A."/>
            <person name="Kohler A."/>
            <person name="Costa M.D."/>
            <person name="Nagy L.G."/>
            <person name="Floudas D."/>
            <person name="Copeland A."/>
            <person name="Barry K.W."/>
            <person name="Cichocki N."/>
            <person name="Veneault-Fourrey C."/>
            <person name="LaButti K."/>
            <person name="Lindquist E.A."/>
            <person name="Lipzen A."/>
            <person name="Lundell T."/>
            <person name="Morin E."/>
            <person name="Murat C."/>
            <person name="Sun H."/>
            <person name="Tunlid A."/>
            <person name="Henrissat B."/>
            <person name="Grigoriev I.V."/>
            <person name="Hibbett D.S."/>
            <person name="Martin F."/>
            <person name="Nordberg H.P."/>
            <person name="Cantor M.N."/>
            <person name="Hua S.X."/>
        </authorList>
    </citation>
    <scope>NUCLEOTIDE SEQUENCE [LARGE SCALE GENOMIC DNA]</scope>
    <source>
        <strain evidence="6 7">441</strain>
    </source>
</reference>
<organism evidence="6 7">
    <name type="scientific">Pisolithus microcarpus 441</name>
    <dbReference type="NCBI Taxonomy" id="765257"/>
    <lineage>
        <taxon>Eukaryota</taxon>
        <taxon>Fungi</taxon>
        <taxon>Dikarya</taxon>
        <taxon>Basidiomycota</taxon>
        <taxon>Agaricomycotina</taxon>
        <taxon>Agaricomycetes</taxon>
        <taxon>Agaricomycetidae</taxon>
        <taxon>Boletales</taxon>
        <taxon>Sclerodermatineae</taxon>
        <taxon>Pisolithaceae</taxon>
        <taxon>Pisolithus</taxon>
    </lineage>
</organism>
<reference evidence="7" key="2">
    <citation type="submission" date="2015-01" db="EMBL/GenBank/DDBJ databases">
        <title>Evolutionary Origins and Diversification of the Mycorrhizal Mutualists.</title>
        <authorList>
            <consortium name="DOE Joint Genome Institute"/>
            <consortium name="Mycorrhizal Genomics Consortium"/>
            <person name="Kohler A."/>
            <person name="Kuo A."/>
            <person name="Nagy L.G."/>
            <person name="Floudas D."/>
            <person name="Copeland A."/>
            <person name="Barry K.W."/>
            <person name="Cichocki N."/>
            <person name="Veneault-Fourrey C."/>
            <person name="LaButti K."/>
            <person name="Lindquist E.A."/>
            <person name="Lipzen A."/>
            <person name="Lundell T."/>
            <person name="Morin E."/>
            <person name="Murat C."/>
            <person name="Riley R."/>
            <person name="Ohm R."/>
            <person name="Sun H."/>
            <person name="Tunlid A."/>
            <person name="Henrissat B."/>
            <person name="Grigoriev I.V."/>
            <person name="Hibbett D.S."/>
            <person name="Martin F."/>
        </authorList>
    </citation>
    <scope>NUCLEOTIDE SEQUENCE [LARGE SCALE GENOMIC DNA]</scope>
    <source>
        <strain evidence="7">441</strain>
    </source>
</reference>